<dbReference type="InterPro" id="IPR011006">
    <property type="entry name" value="CheY-like_superfamily"/>
</dbReference>
<dbReference type="FunFam" id="3.30.565.10:FF:000010">
    <property type="entry name" value="Sensor histidine kinase RcsC"/>
    <property type="match status" value="1"/>
</dbReference>
<dbReference type="InterPro" id="IPR008207">
    <property type="entry name" value="Sig_transdc_His_kin_Hpt_dom"/>
</dbReference>
<dbReference type="PRINTS" id="PR00344">
    <property type="entry name" value="BCTRLSENSOR"/>
</dbReference>
<evidence type="ECO:0000256" key="3">
    <source>
        <dbReference type="ARBA" id="ARBA00012438"/>
    </source>
</evidence>
<evidence type="ECO:0000256" key="9">
    <source>
        <dbReference type="ARBA" id="ARBA00022840"/>
    </source>
</evidence>
<dbReference type="Pfam" id="PF01627">
    <property type="entry name" value="Hpt"/>
    <property type="match status" value="1"/>
</dbReference>
<dbReference type="FunFam" id="1.10.287.130:FF:000002">
    <property type="entry name" value="Two-component osmosensing histidine kinase"/>
    <property type="match status" value="1"/>
</dbReference>
<comment type="catalytic activity">
    <reaction evidence="1">
        <text>ATP + protein L-histidine = ADP + protein N-phospho-L-histidine.</text>
        <dbReference type="EC" id="2.7.13.3"/>
    </reaction>
</comment>
<evidence type="ECO:0000256" key="10">
    <source>
        <dbReference type="ARBA" id="ARBA00022989"/>
    </source>
</evidence>
<evidence type="ECO:0000256" key="7">
    <source>
        <dbReference type="ARBA" id="ARBA00022741"/>
    </source>
</evidence>
<feature type="domain" description="Response regulatory" evidence="20">
    <location>
        <begin position="1143"/>
        <end position="1262"/>
    </location>
</feature>
<dbReference type="GO" id="GO:0006355">
    <property type="term" value="P:regulation of DNA-templated transcription"/>
    <property type="evidence" value="ECO:0007669"/>
    <property type="project" value="InterPro"/>
</dbReference>
<reference evidence="25 26" key="1">
    <citation type="journal article" date="2012" name="J. Am. Chem. Soc.">
        <title>Bacterial biosynthesis and maturation of the didemnin anti-cancer agents.</title>
        <authorList>
            <person name="Xu Y."/>
            <person name="Kersten R.D."/>
            <person name="Nam S.J."/>
            <person name="Lu L."/>
            <person name="Al-Suwailem A.M."/>
            <person name="Zheng H."/>
            <person name="Fenical W."/>
            <person name="Dorrestein P.C."/>
            <person name="Moore B.S."/>
            <person name="Qian P.Y."/>
        </authorList>
    </citation>
    <scope>NUCLEOTIDE SEQUENCE [LARGE SCALE GENOMIC DNA]</scope>
    <source>
        <strain evidence="25 26">KA081020-065</strain>
    </source>
</reference>
<dbReference type="InterPro" id="IPR001610">
    <property type="entry name" value="PAC"/>
</dbReference>
<dbReference type="CDD" id="cd17546">
    <property type="entry name" value="REC_hyHK_CKI1_RcsC-like"/>
    <property type="match status" value="1"/>
</dbReference>
<dbReference type="SUPFAM" id="SSF55874">
    <property type="entry name" value="ATPase domain of HSP90 chaperone/DNA topoisomerase II/histidine kinase"/>
    <property type="match status" value="1"/>
</dbReference>
<accession>I3TTP9</accession>
<keyword evidence="11" id="KW-0902">Two-component regulatory system</keyword>
<evidence type="ECO:0000256" key="1">
    <source>
        <dbReference type="ARBA" id="ARBA00000085"/>
    </source>
</evidence>
<name>I3TTP9_TISMK</name>
<dbReference type="Pfam" id="PF08448">
    <property type="entry name" value="PAS_4"/>
    <property type="match status" value="2"/>
</dbReference>
<dbReference type="Gene3D" id="3.30.565.10">
    <property type="entry name" value="Histidine kinase-like ATPase, C-terminal domain"/>
    <property type="match status" value="1"/>
</dbReference>
<organism evidence="25 26">
    <name type="scientific">Tistrella mobilis (strain KA081020-065)</name>
    <dbReference type="NCBI Taxonomy" id="1110502"/>
    <lineage>
        <taxon>Bacteria</taxon>
        <taxon>Pseudomonadati</taxon>
        <taxon>Pseudomonadota</taxon>
        <taxon>Alphaproteobacteria</taxon>
        <taxon>Geminicoccales</taxon>
        <taxon>Geminicoccaceae</taxon>
        <taxon>Tistrella</taxon>
    </lineage>
</organism>
<dbReference type="SMART" id="SM00091">
    <property type="entry name" value="PAS"/>
    <property type="match status" value="3"/>
</dbReference>
<feature type="modified residue" description="4-aspartylphosphate" evidence="16">
    <location>
        <position position="1192"/>
    </location>
</feature>
<evidence type="ECO:0000256" key="5">
    <source>
        <dbReference type="ARBA" id="ARBA00022679"/>
    </source>
</evidence>
<dbReference type="InterPro" id="IPR006189">
    <property type="entry name" value="CHASE_dom"/>
</dbReference>
<dbReference type="Pfam" id="PF00072">
    <property type="entry name" value="Response_reg"/>
    <property type="match status" value="1"/>
</dbReference>
<feature type="domain" description="Histidine kinase" evidence="19">
    <location>
        <begin position="765"/>
        <end position="986"/>
    </location>
</feature>
<feature type="transmembrane region" description="Helical" evidence="18">
    <location>
        <begin position="315"/>
        <end position="336"/>
    </location>
</feature>
<dbReference type="PANTHER" id="PTHR45339:SF6">
    <property type="entry name" value="SENSORY HISTIDINE PROTEIN KINASE"/>
    <property type="match status" value="1"/>
</dbReference>
<dbReference type="Gene3D" id="1.10.287.130">
    <property type="match status" value="1"/>
</dbReference>
<dbReference type="Pfam" id="PF00512">
    <property type="entry name" value="HisKA"/>
    <property type="match status" value="1"/>
</dbReference>
<evidence type="ECO:0000259" key="21">
    <source>
        <dbReference type="PROSITE" id="PS50112"/>
    </source>
</evidence>
<evidence type="ECO:0000256" key="15">
    <source>
        <dbReference type="PROSITE-ProRule" id="PRU00110"/>
    </source>
</evidence>
<dbReference type="GO" id="GO:0000155">
    <property type="term" value="F:phosphorelay sensor kinase activity"/>
    <property type="evidence" value="ECO:0007669"/>
    <property type="project" value="InterPro"/>
</dbReference>
<feature type="domain" description="Response regulatory" evidence="20">
    <location>
        <begin position="1004"/>
        <end position="1120"/>
    </location>
</feature>
<dbReference type="SMART" id="SM00388">
    <property type="entry name" value="HisKA"/>
    <property type="match status" value="1"/>
</dbReference>
<evidence type="ECO:0000259" key="22">
    <source>
        <dbReference type="PROSITE" id="PS50113"/>
    </source>
</evidence>
<dbReference type="Gene3D" id="3.30.450.20">
    <property type="entry name" value="PAS domain"/>
    <property type="match status" value="3"/>
</dbReference>
<dbReference type="NCBIfam" id="TIGR00229">
    <property type="entry name" value="sensory_box"/>
    <property type="match status" value="2"/>
</dbReference>
<evidence type="ECO:0000313" key="25">
    <source>
        <dbReference type="EMBL" id="AFK56137.1"/>
    </source>
</evidence>
<keyword evidence="8 25" id="KW-0418">Kinase</keyword>
<evidence type="ECO:0000256" key="16">
    <source>
        <dbReference type="PROSITE-ProRule" id="PRU00169"/>
    </source>
</evidence>
<dbReference type="SMART" id="SM00086">
    <property type="entry name" value="PAC"/>
    <property type="match status" value="2"/>
</dbReference>
<feature type="domain" description="PAC" evidence="22">
    <location>
        <begin position="442"/>
        <end position="494"/>
    </location>
</feature>
<dbReference type="PROSITE" id="PS50109">
    <property type="entry name" value="HIS_KIN"/>
    <property type="match status" value="1"/>
</dbReference>
<evidence type="ECO:0000256" key="11">
    <source>
        <dbReference type="ARBA" id="ARBA00023012"/>
    </source>
</evidence>
<geneLocation type="plasmid" evidence="25 26">
    <name>pTM2</name>
</geneLocation>
<evidence type="ECO:0000256" key="4">
    <source>
        <dbReference type="ARBA" id="ARBA00022553"/>
    </source>
</evidence>
<evidence type="ECO:0000313" key="26">
    <source>
        <dbReference type="Proteomes" id="UP000005258"/>
    </source>
</evidence>
<dbReference type="InterPro" id="IPR036097">
    <property type="entry name" value="HisK_dim/P_sf"/>
</dbReference>
<feature type="coiled-coil region" evidence="17">
    <location>
        <begin position="738"/>
        <end position="765"/>
    </location>
</feature>
<dbReference type="EC" id="2.7.13.3" evidence="3"/>
<evidence type="ECO:0000256" key="17">
    <source>
        <dbReference type="SAM" id="Coils"/>
    </source>
</evidence>
<dbReference type="GO" id="GO:0005524">
    <property type="term" value="F:ATP binding"/>
    <property type="evidence" value="ECO:0007669"/>
    <property type="project" value="UniProtKB-KW"/>
</dbReference>
<dbReference type="SMART" id="SM01079">
    <property type="entry name" value="CHASE"/>
    <property type="match status" value="1"/>
</dbReference>
<protein>
    <recommendedName>
        <fullName evidence="14">Sensory/regulatory protein RpfC</fullName>
        <ecNumber evidence="3">2.7.13.3</ecNumber>
    </recommendedName>
</protein>
<dbReference type="PATRIC" id="fig|1110502.3.peg.4388"/>
<keyword evidence="25" id="KW-0614">Plasmid</keyword>
<evidence type="ECO:0000256" key="2">
    <source>
        <dbReference type="ARBA" id="ARBA00004370"/>
    </source>
</evidence>
<keyword evidence="5" id="KW-0808">Transferase</keyword>
<keyword evidence="26" id="KW-1185">Reference proteome</keyword>
<dbReference type="InterPro" id="IPR013656">
    <property type="entry name" value="PAS_4"/>
</dbReference>
<dbReference type="SMART" id="SM00448">
    <property type="entry name" value="REC"/>
    <property type="match status" value="2"/>
</dbReference>
<feature type="domain" description="HPt" evidence="24">
    <location>
        <begin position="1296"/>
        <end position="1393"/>
    </location>
</feature>
<feature type="domain" description="CHASE" evidence="23">
    <location>
        <begin position="91"/>
        <end position="223"/>
    </location>
</feature>
<evidence type="ECO:0000256" key="12">
    <source>
        <dbReference type="ARBA" id="ARBA00023136"/>
    </source>
</evidence>
<dbReference type="SUPFAM" id="SSF52172">
    <property type="entry name" value="CheY-like"/>
    <property type="match status" value="2"/>
</dbReference>
<dbReference type="Gene3D" id="3.40.50.2300">
    <property type="match status" value="2"/>
</dbReference>
<dbReference type="PROSITE" id="PS50894">
    <property type="entry name" value="HPT"/>
    <property type="match status" value="1"/>
</dbReference>
<dbReference type="Pfam" id="PF03924">
    <property type="entry name" value="CHASE"/>
    <property type="match status" value="1"/>
</dbReference>
<dbReference type="Pfam" id="PF00989">
    <property type="entry name" value="PAS"/>
    <property type="match status" value="1"/>
</dbReference>
<comment type="caution">
    <text evidence="16">Lacks conserved residue(s) required for the propagation of feature annotation.</text>
</comment>
<dbReference type="InterPro" id="IPR000014">
    <property type="entry name" value="PAS"/>
</dbReference>
<dbReference type="PROSITE" id="PS50112">
    <property type="entry name" value="PAS"/>
    <property type="match status" value="1"/>
</dbReference>
<dbReference type="Gene3D" id="3.30.450.350">
    <property type="entry name" value="CHASE domain"/>
    <property type="match status" value="1"/>
</dbReference>
<dbReference type="SUPFAM" id="SSF47384">
    <property type="entry name" value="Homodimeric domain of signal transducing histidine kinase"/>
    <property type="match status" value="1"/>
</dbReference>
<dbReference type="SMART" id="SM00387">
    <property type="entry name" value="HATPase_c"/>
    <property type="match status" value="1"/>
</dbReference>
<evidence type="ECO:0000256" key="6">
    <source>
        <dbReference type="ARBA" id="ARBA00022692"/>
    </source>
</evidence>
<dbReference type="CDD" id="cd16922">
    <property type="entry name" value="HATPase_EvgS-ArcB-TorS-like"/>
    <property type="match status" value="1"/>
</dbReference>
<dbReference type="PROSITE" id="PS50113">
    <property type="entry name" value="PAC"/>
    <property type="match status" value="1"/>
</dbReference>
<keyword evidence="4 16" id="KW-0597">Phosphoprotein</keyword>
<evidence type="ECO:0000259" key="23">
    <source>
        <dbReference type="PROSITE" id="PS50839"/>
    </source>
</evidence>
<evidence type="ECO:0000256" key="8">
    <source>
        <dbReference type="ARBA" id="ARBA00022777"/>
    </source>
</evidence>
<dbReference type="InterPro" id="IPR000700">
    <property type="entry name" value="PAS-assoc_C"/>
</dbReference>
<dbReference type="InterPro" id="IPR001789">
    <property type="entry name" value="Sig_transdc_resp-reg_receiver"/>
</dbReference>
<keyword evidence="12 18" id="KW-0472">Membrane</keyword>
<dbReference type="SUPFAM" id="SSF55785">
    <property type="entry name" value="PYP-like sensor domain (PAS domain)"/>
    <property type="match status" value="3"/>
</dbReference>
<dbReference type="PROSITE" id="PS50110">
    <property type="entry name" value="RESPONSE_REGULATORY"/>
    <property type="match status" value="2"/>
</dbReference>
<evidence type="ECO:0000259" key="19">
    <source>
        <dbReference type="PROSITE" id="PS50109"/>
    </source>
</evidence>
<dbReference type="Proteomes" id="UP000005258">
    <property type="component" value="Plasmid pTM2"/>
</dbReference>
<dbReference type="InterPro" id="IPR013767">
    <property type="entry name" value="PAS_fold"/>
</dbReference>
<dbReference type="InterPro" id="IPR036890">
    <property type="entry name" value="HATPase_C_sf"/>
</dbReference>
<dbReference type="InterPro" id="IPR004358">
    <property type="entry name" value="Sig_transdc_His_kin-like_C"/>
</dbReference>
<dbReference type="Gene3D" id="1.20.120.160">
    <property type="entry name" value="HPT domain"/>
    <property type="match status" value="1"/>
</dbReference>
<evidence type="ECO:0000256" key="14">
    <source>
        <dbReference type="ARBA" id="ARBA00068150"/>
    </source>
</evidence>
<evidence type="ECO:0000259" key="20">
    <source>
        <dbReference type="PROSITE" id="PS50110"/>
    </source>
</evidence>
<evidence type="ECO:0000256" key="13">
    <source>
        <dbReference type="ARBA" id="ARBA00064003"/>
    </source>
</evidence>
<keyword evidence="17" id="KW-0175">Coiled coil</keyword>
<dbReference type="InterPro" id="IPR005467">
    <property type="entry name" value="His_kinase_dom"/>
</dbReference>
<comment type="subunit">
    <text evidence="13">At low DSF concentrations, interacts with RpfF.</text>
</comment>
<comment type="subcellular location">
    <subcellularLocation>
        <location evidence="2">Membrane</location>
    </subcellularLocation>
</comment>
<keyword evidence="9" id="KW-0067">ATP-binding</keyword>
<dbReference type="InterPro" id="IPR035965">
    <property type="entry name" value="PAS-like_dom_sf"/>
</dbReference>
<dbReference type="CDD" id="cd00082">
    <property type="entry name" value="HisKA"/>
    <property type="match status" value="1"/>
</dbReference>
<evidence type="ECO:0000259" key="24">
    <source>
        <dbReference type="PROSITE" id="PS50894"/>
    </source>
</evidence>
<dbReference type="PROSITE" id="PS50839">
    <property type="entry name" value="CHASE"/>
    <property type="match status" value="1"/>
</dbReference>
<dbReference type="EMBL" id="CP003238">
    <property type="protein sequence ID" value="AFK56137.1"/>
    <property type="molecule type" value="Genomic_DNA"/>
</dbReference>
<dbReference type="SUPFAM" id="SSF47226">
    <property type="entry name" value="Histidine-containing phosphotransfer domain, HPT domain"/>
    <property type="match status" value="1"/>
</dbReference>
<proteinExistence type="predicted"/>
<sequence length="1397" mass="150076">MARRSWFGDGAGGHRLRMLRPAYVRIVPVLVLLAGLLAAGNAWYLQRDENRYQTTRELNRAAAEAAQTIGDRLQIIEHTLHGARGAMVAVGSRSFDEERFRRFAEAIDFRRDLPGALALGFVRRVETADLAAYQARERREGREDFRVQPIAPGRAGEHLIVEYAHPAGAEGLATGLDLVTNPAIREAAALALTIDTAVLSAPLILRPSGPASEMTGMVMALPVRSAMHGPADALVIMSLAVDRVLGLGLSRDDTLMVTISDVTDHPGGAILQLTGSADLKGQRVYRPVTFYGRYWRVDVTPGPAFIARLNLLSPWWVAASHLGLAVIAALLAYLILNRVDRRLRDDARRLAAADELERLVAIRTAELREREARFRAITELSADWYWQTDADGRFIEISGGIERLGFEADHVVGRSRRELAADPDDPGLAIYDAVAARRQPFRRVAYRVAGGEGEMRTIEISGDPIFGADGRFQGYRGSGRDVTDDVAARREIEQAYATVAGVLDASLNAVFVYVAERDAAGRLTDLRLSMINAAGEALSGVRADDVIGNSLRGSLLPGEEEIFRRARSVVETGRPERFYQLVNRAGRDIWVMIQTVRLGDGCVITAADVTEARIREARLRESEARLQALIGTVGVGIVVLDGDGQVMMMNAAGERLFDRRAAEVVGDNFCHLVPRPEGLEAAGDDECGGSIADGCGAIHQAIALRADGTSVPVEVSIGAFDTGDGPMYVAAIADMTERDRSMAELRRAREEADAANAAKSAFLANMSHEIRTPMNGVTGMLQILLATPLDADQRRYAEVARDSADSLLGLIDDILDVSKLEAGRMELERLPFDLEELVDGVIAILAPRARDRRIDLAGVVDSSAVGSWIGDPTRIRQILVNLAGNAVKFTTAGHVSIEVSAIAADDDRGRLRFRVEDTGVGIAADHLDQLFRPFSQADASVTRRFGGTGLGLAICRDLTALMGGTIDVVSREGEGSVFTVEIGLERVADAARTTPSMPVLAGRRALVVDAVEVTRRMVARQIEALGMDCVEVASAGEALIILEMSVAGERPIDLVISGLNLTGLSAARLARWVRLDPDLAGVKVIAATCGVPVPDEELYDGVISKPVRRRELADLMHRLLDPEAAAARGVSPAPAEGPGHGRRLLLVEDNATNRTVATVMLERQGYTVETAETGEGVELRLAEGSFDAVLMDIQMPVVDGIEATRRIRAAEAAACLPPVPIVALTANAMAGMREEYLAAGMNDYLAKPFQVDDLLAVVAKWCGGRATPAASARPARPPAVPVLDETALDQVAAVLPVEKFEDLVQSFVTAGVAQLDEVRAARAARDIDRLRRSGHDIISTAGNCGLMQLSDAGRRLQVAARAGDLDQAVEVAGEILDVGPAAIEAVRTRFGSPRSAA</sequence>
<dbReference type="CDD" id="cd00130">
    <property type="entry name" value="PAS"/>
    <property type="match status" value="3"/>
</dbReference>
<keyword evidence="7" id="KW-0547">Nucleotide-binding</keyword>
<dbReference type="Pfam" id="PF02518">
    <property type="entry name" value="HATPase_c"/>
    <property type="match status" value="1"/>
</dbReference>
<dbReference type="GO" id="GO:0005886">
    <property type="term" value="C:plasma membrane"/>
    <property type="evidence" value="ECO:0007669"/>
    <property type="project" value="UniProtKB-SubCell"/>
</dbReference>
<dbReference type="HOGENOM" id="CLU_254537_0_0_5"/>
<dbReference type="PANTHER" id="PTHR45339">
    <property type="entry name" value="HYBRID SIGNAL TRANSDUCTION HISTIDINE KINASE J"/>
    <property type="match status" value="1"/>
</dbReference>
<gene>
    <name evidence="25" type="primary">gacS</name>
    <name evidence="25" type="ordered locus">TMO_b0129</name>
</gene>
<dbReference type="KEGG" id="tmo:TMO_b0129"/>
<feature type="domain" description="PAS" evidence="21">
    <location>
        <begin position="622"/>
        <end position="677"/>
    </location>
</feature>
<dbReference type="InterPro" id="IPR042240">
    <property type="entry name" value="CHASE_sf"/>
</dbReference>
<dbReference type="InterPro" id="IPR003594">
    <property type="entry name" value="HATPase_dom"/>
</dbReference>
<dbReference type="InterPro" id="IPR036641">
    <property type="entry name" value="HPT_dom_sf"/>
</dbReference>
<keyword evidence="10 18" id="KW-1133">Transmembrane helix</keyword>
<feature type="transmembrane region" description="Helical" evidence="18">
    <location>
        <begin position="22"/>
        <end position="45"/>
    </location>
</feature>
<evidence type="ECO:0000256" key="18">
    <source>
        <dbReference type="SAM" id="Phobius"/>
    </source>
</evidence>
<feature type="modified residue" description="Phosphohistidine" evidence="15">
    <location>
        <position position="1335"/>
    </location>
</feature>
<dbReference type="InterPro" id="IPR003661">
    <property type="entry name" value="HisK_dim/P_dom"/>
</dbReference>
<keyword evidence="6 18" id="KW-0812">Transmembrane</keyword>